<comment type="caution">
    <text evidence="2">The sequence shown here is derived from an EMBL/GenBank/DDBJ whole genome shotgun (WGS) entry which is preliminary data.</text>
</comment>
<organism evidence="2 3">
    <name type="scientific">Lentinula aciculospora</name>
    <dbReference type="NCBI Taxonomy" id="153920"/>
    <lineage>
        <taxon>Eukaryota</taxon>
        <taxon>Fungi</taxon>
        <taxon>Dikarya</taxon>
        <taxon>Basidiomycota</taxon>
        <taxon>Agaricomycotina</taxon>
        <taxon>Agaricomycetes</taxon>
        <taxon>Agaricomycetidae</taxon>
        <taxon>Agaricales</taxon>
        <taxon>Marasmiineae</taxon>
        <taxon>Omphalotaceae</taxon>
        <taxon>Lentinula</taxon>
    </lineage>
</organism>
<evidence type="ECO:0000313" key="3">
    <source>
        <dbReference type="Proteomes" id="UP001150266"/>
    </source>
</evidence>
<keyword evidence="3" id="KW-1185">Reference proteome</keyword>
<dbReference type="EMBL" id="JAOTPV010000001">
    <property type="protein sequence ID" value="KAJ4490910.1"/>
    <property type="molecule type" value="Genomic_DNA"/>
</dbReference>
<dbReference type="Proteomes" id="UP001150266">
    <property type="component" value="Unassembled WGS sequence"/>
</dbReference>
<feature type="compositionally biased region" description="Polar residues" evidence="1">
    <location>
        <begin position="86"/>
        <end position="105"/>
    </location>
</feature>
<feature type="region of interest" description="Disordered" evidence="1">
    <location>
        <begin position="77"/>
        <end position="139"/>
    </location>
</feature>
<feature type="region of interest" description="Disordered" evidence="1">
    <location>
        <begin position="272"/>
        <end position="425"/>
    </location>
</feature>
<dbReference type="OrthoDB" id="3266915at2759"/>
<feature type="compositionally biased region" description="Low complexity" evidence="1">
    <location>
        <begin position="346"/>
        <end position="371"/>
    </location>
</feature>
<protein>
    <submittedName>
        <fullName evidence="2">Uncharacterized protein</fullName>
    </submittedName>
</protein>
<feature type="region of interest" description="Disordered" evidence="1">
    <location>
        <begin position="1"/>
        <end position="21"/>
    </location>
</feature>
<feature type="compositionally biased region" description="Low complexity" evidence="1">
    <location>
        <begin position="379"/>
        <end position="419"/>
    </location>
</feature>
<name>A0A9W9AWN7_9AGAR</name>
<dbReference type="AlphaFoldDB" id="A0A9W9AWN7"/>
<accession>A0A9W9AWN7</accession>
<sequence length="469" mass="50632">MLSTRPVSRNAEANTHRHAFKTPSRALAENRVGLGVVKGIGKAAAVQTPSQSKTPFQKPLFSEADIQLKGSFQAPARPFLDKTPFPNRTVQQTPYIHPTSTSDTPDSALRPSSTRRHIRVPRSSQKFETPGNTQNNWDVNDYSVDSIPVALPDLSKLAPPEDDFDEIEYMPPNTLDLPYQPPFDLDLPDYKVLGKAIMEASRNGAFHQPEPPVELEIRQEDIGFCDVNLEFLSIPDEDPFFDLPYEKSVNPLSSKPIPRSIVTCPMPLPARTRTGAGVPNSGSPSTVVNSKMSRPVTSTAIRSTSRPVPQVAAVSTSNSKTTHPRPVVHAPLMSSKSNAFPRVPIRPSSVSMSRSKSTTASSRSATTNARAPAGLKRPASSAAASIKTTSRSIATTTATSTLKRPTPSTSTLTQRTTSSVGPRTTGTVTAAAKKPVRVAGVVAQDVDLGNIVLLDRVEANFMDDFMFDI</sequence>
<evidence type="ECO:0000256" key="1">
    <source>
        <dbReference type="SAM" id="MobiDB-lite"/>
    </source>
</evidence>
<feature type="compositionally biased region" description="Polar residues" evidence="1">
    <location>
        <begin position="280"/>
        <end position="321"/>
    </location>
</feature>
<feature type="compositionally biased region" description="Polar residues" evidence="1">
    <location>
        <begin position="1"/>
        <end position="13"/>
    </location>
</feature>
<feature type="compositionally biased region" description="Polar residues" evidence="1">
    <location>
        <begin position="122"/>
        <end position="138"/>
    </location>
</feature>
<proteinExistence type="predicted"/>
<gene>
    <name evidence="2" type="ORF">J3R30DRAFT_3426974</name>
</gene>
<reference evidence="2" key="1">
    <citation type="submission" date="2022-08" db="EMBL/GenBank/DDBJ databases">
        <title>A Global Phylogenomic Analysis of the Shiitake Genus Lentinula.</title>
        <authorList>
            <consortium name="DOE Joint Genome Institute"/>
            <person name="Sierra-Patev S."/>
            <person name="Min B."/>
            <person name="Naranjo-Ortiz M."/>
            <person name="Looney B."/>
            <person name="Konkel Z."/>
            <person name="Slot J.C."/>
            <person name="Sakamoto Y."/>
            <person name="Steenwyk J.L."/>
            <person name="Rokas A."/>
            <person name="Carro J."/>
            <person name="Camarero S."/>
            <person name="Ferreira P."/>
            <person name="Molpeceres G."/>
            <person name="Ruiz-Duenas F.J."/>
            <person name="Serrano A."/>
            <person name="Henrissat B."/>
            <person name="Drula E."/>
            <person name="Hughes K.W."/>
            <person name="Mata J.L."/>
            <person name="Ishikawa N.K."/>
            <person name="Vargas-Isla R."/>
            <person name="Ushijima S."/>
            <person name="Smith C.A."/>
            <person name="Ahrendt S."/>
            <person name="Andreopoulos W."/>
            <person name="He G."/>
            <person name="Labutti K."/>
            <person name="Lipzen A."/>
            <person name="Ng V."/>
            <person name="Riley R."/>
            <person name="Sandor L."/>
            <person name="Barry K."/>
            <person name="Martinez A.T."/>
            <person name="Xiao Y."/>
            <person name="Gibbons J.G."/>
            <person name="Terashima K."/>
            <person name="Grigoriev I.V."/>
            <person name="Hibbett D.S."/>
        </authorList>
    </citation>
    <scope>NUCLEOTIDE SEQUENCE</scope>
    <source>
        <strain evidence="2">JLM2183</strain>
    </source>
</reference>
<evidence type="ECO:0000313" key="2">
    <source>
        <dbReference type="EMBL" id="KAJ4490910.1"/>
    </source>
</evidence>